<keyword evidence="2" id="KW-1185">Reference proteome</keyword>
<organism evidence="1 2">
    <name type="scientific">Ceratodon purpureus</name>
    <name type="common">Fire moss</name>
    <name type="synonym">Dicranum purpureum</name>
    <dbReference type="NCBI Taxonomy" id="3225"/>
    <lineage>
        <taxon>Eukaryota</taxon>
        <taxon>Viridiplantae</taxon>
        <taxon>Streptophyta</taxon>
        <taxon>Embryophyta</taxon>
        <taxon>Bryophyta</taxon>
        <taxon>Bryophytina</taxon>
        <taxon>Bryopsida</taxon>
        <taxon>Dicranidae</taxon>
        <taxon>Pseudoditrichales</taxon>
        <taxon>Ditrichaceae</taxon>
        <taxon>Ceratodon</taxon>
    </lineage>
</organism>
<dbReference type="InterPro" id="IPR011043">
    <property type="entry name" value="Gal_Oxase/kelch_b-propeller"/>
</dbReference>
<dbReference type="EMBL" id="CM026421">
    <property type="protein sequence ID" value="KAG0589760.1"/>
    <property type="molecule type" value="Genomic_DNA"/>
</dbReference>
<dbReference type="PANTHER" id="PTHR31672">
    <property type="entry name" value="BNACNNG10540D PROTEIN"/>
    <property type="match status" value="1"/>
</dbReference>
<dbReference type="SUPFAM" id="SSF50965">
    <property type="entry name" value="Galactose oxidase, central domain"/>
    <property type="match status" value="1"/>
</dbReference>
<evidence type="ECO:0000313" key="2">
    <source>
        <dbReference type="Proteomes" id="UP000822688"/>
    </source>
</evidence>
<dbReference type="InterPro" id="IPR050796">
    <property type="entry name" value="SCF_F-box_component"/>
</dbReference>
<evidence type="ECO:0008006" key="3">
    <source>
        <dbReference type="Google" id="ProtNLM"/>
    </source>
</evidence>
<name>A0A8T0J1F3_CERPU</name>
<accession>A0A8T0J1F3</accession>
<dbReference type="PANTHER" id="PTHR31672:SF2">
    <property type="entry name" value="F-BOX DOMAIN-CONTAINING PROTEIN"/>
    <property type="match status" value="1"/>
</dbReference>
<dbReference type="AlphaFoldDB" id="A0A8T0J1F3"/>
<comment type="caution">
    <text evidence="1">The sequence shown here is derived from an EMBL/GenBank/DDBJ whole genome shotgun (WGS) entry which is preliminary data.</text>
</comment>
<sequence>MEGTGLVAQGDEVTSANQDAEFWSRLEPAICDMILEKLPDVERYELRVVCKEWYCTALRSMEHKPYLVSIVRREYEMEREYVGIHEFDADSKSLVVDIERLVPIRLGSTYRAVDGLVFCEYPAHEQEWCVYNIHTRAKHLVPPAPGSGVRYLYEINGIMQMTPPALGSEVYISGMMVDTSVKPYTFKLVVSYRNGEETQVYDSASRLWSLHPNSKPHSNSSVPLPRNDSLFLTMCHKGSMYMSSHYSGGNIFVYSMEEDEWTIMSGVPTRALGRPFLRAWDDRIFAVVHEILEMRDGVAVGNIVVWEQVDGTQQKWVEYARCPKAQCEQILAHCTSYFNKSSDLVTVFCEEYVLTQSWYGLRSFDLVLFNLKSREWESYNWEEDEDSVPDYGWEYEPGW</sequence>
<protein>
    <recommendedName>
        <fullName evidence="3">F-box domain-containing protein</fullName>
    </recommendedName>
</protein>
<dbReference type="Proteomes" id="UP000822688">
    <property type="component" value="Chromosome 1"/>
</dbReference>
<reference evidence="1" key="1">
    <citation type="submission" date="2020-06" db="EMBL/GenBank/DDBJ databases">
        <title>WGS assembly of Ceratodon purpureus strain R40.</title>
        <authorList>
            <person name="Carey S.B."/>
            <person name="Jenkins J."/>
            <person name="Shu S."/>
            <person name="Lovell J.T."/>
            <person name="Sreedasyam A."/>
            <person name="Maumus F."/>
            <person name="Tiley G.P."/>
            <person name="Fernandez-Pozo N."/>
            <person name="Barry K."/>
            <person name="Chen C."/>
            <person name="Wang M."/>
            <person name="Lipzen A."/>
            <person name="Daum C."/>
            <person name="Saski C.A."/>
            <person name="Payton A.C."/>
            <person name="Mcbreen J.C."/>
            <person name="Conrad R.E."/>
            <person name="Kollar L.M."/>
            <person name="Olsson S."/>
            <person name="Huttunen S."/>
            <person name="Landis J.B."/>
            <person name="Wickett N.J."/>
            <person name="Johnson M.G."/>
            <person name="Rensing S.A."/>
            <person name="Grimwood J."/>
            <person name="Schmutz J."/>
            <person name="Mcdaniel S.F."/>
        </authorList>
    </citation>
    <scope>NUCLEOTIDE SEQUENCE</scope>
    <source>
        <strain evidence="1">R40</strain>
    </source>
</reference>
<evidence type="ECO:0000313" key="1">
    <source>
        <dbReference type="EMBL" id="KAG0589760.1"/>
    </source>
</evidence>
<proteinExistence type="predicted"/>
<gene>
    <name evidence="1" type="ORF">KC19_1G045900</name>
</gene>